<evidence type="ECO:0000313" key="1">
    <source>
        <dbReference type="EMBL" id="WIW95943.1"/>
    </source>
</evidence>
<sequence length="122" mass="14113">MWLFRQELLKAETIGKLFARFDTALTDRLFVVMGRHLINKTEMSGAKRHIIEDENAELKQGNVRERWKEMYAKVRQKDREARRTVKCAEGKVKEGADFKAFKPADLSFEMIGCKTTSTAMPS</sequence>
<proteinExistence type="predicted"/>
<dbReference type="RefSeq" id="WP_285976255.1">
    <property type="nucleotide sequence ID" value="NZ_CP127221.1"/>
</dbReference>
<protein>
    <submittedName>
        <fullName evidence="1">Uncharacterized protein</fullName>
    </submittedName>
</protein>
<evidence type="ECO:0000313" key="2">
    <source>
        <dbReference type="Proteomes" id="UP001231445"/>
    </source>
</evidence>
<dbReference type="Proteomes" id="UP001231445">
    <property type="component" value="Chromosome"/>
</dbReference>
<dbReference type="EMBL" id="CP127221">
    <property type="protein sequence ID" value="WIW95943.1"/>
    <property type="molecule type" value="Genomic_DNA"/>
</dbReference>
<dbReference type="AlphaFoldDB" id="A0A9Y2B8B9"/>
<name>A0A9Y2B8B9_9SPHN</name>
<accession>A0A9Y2B8B9</accession>
<organism evidence="1 2">
    <name type="scientific">Altererythrobacter rubellus</name>
    <dbReference type="NCBI Taxonomy" id="2173831"/>
    <lineage>
        <taxon>Bacteria</taxon>
        <taxon>Pseudomonadati</taxon>
        <taxon>Pseudomonadota</taxon>
        <taxon>Alphaproteobacteria</taxon>
        <taxon>Sphingomonadales</taxon>
        <taxon>Erythrobacteraceae</taxon>
        <taxon>Altererythrobacter</taxon>
    </lineage>
</organism>
<reference evidence="1 2" key="1">
    <citation type="submission" date="2023-06" db="EMBL/GenBank/DDBJ databases">
        <title>Altererythrobacter rubellus NBRC 112769 genome.</title>
        <authorList>
            <person name="Zhang K."/>
        </authorList>
    </citation>
    <scope>NUCLEOTIDE SEQUENCE [LARGE SCALE GENOMIC DNA]</scope>
    <source>
        <strain evidence="1 2">NBRC 112769</strain>
    </source>
</reference>
<gene>
    <name evidence="1" type="ORF">QQX03_02215</name>
</gene>
<dbReference type="KEGG" id="arue:QQX03_02215"/>
<keyword evidence="2" id="KW-1185">Reference proteome</keyword>